<organism evidence="1 2">
    <name type="scientific">Eumeta variegata</name>
    <name type="common">Bagworm moth</name>
    <name type="synonym">Eumeta japonica</name>
    <dbReference type="NCBI Taxonomy" id="151549"/>
    <lineage>
        <taxon>Eukaryota</taxon>
        <taxon>Metazoa</taxon>
        <taxon>Ecdysozoa</taxon>
        <taxon>Arthropoda</taxon>
        <taxon>Hexapoda</taxon>
        <taxon>Insecta</taxon>
        <taxon>Pterygota</taxon>
        <taxon>Neoptera</taxon>
        <taxon>Endopterygota</taxon>
        <taxon>Lepidoptera</taxon>
        <taxon>Glossata</taxon>
        <taxon>Ditrysia</taxon>
        <taxon>Tineoidea</taxon>
        <taxon>Psychidae</taxon>
        <taxon>Oiketicinae</taxon>
        <taxon>Eumeta</taxon>
    </lineage>
</organism>
<proteinExistence type="predicted"/>
<dbReference type="AlphaFoldDB" id="A0A4C1UXA0"/>
<dbReference type="EMBL" id="BGZK01000232">
    <property type="protein sequence ID" value="GBP30394.1"/>
    <property type="molecule type" value="Genomic_DNA"/>
</dbReference>
<gene>
    <name evidence="1" type="ORF">EVAR_18193_1</name>
</gene>
<reference evidence="1 2" key="1">
    <citation type="journal article" date="2019" name="Commun. Biol.">
        <title>The bagworm genome reveals a unique fibroin gene that provides high tensile strength.</title>
        <authorList>
            <person name="Kono N."/>
            <person name="Nakamura H."/>
            <person name="Ohtoshi R."/>
            <person name="Tomita M."/>
            <person name="Numata K."/>
            <person name="Arakawa K."/>
        </authorList>
    </citation>
    <scope>NUCLEOTIDE SEQUENCE [LARGE SCALE GENOMIC DNA]</scope>
</reference>
<sequence length="84" mass="9823">MPERKGNFRLCLSYLVAIYDFVEIHLTTSCFEEKRSELSPPSWIPEARADERRRPRYDDIGCDRQPRKTVVADWYVAVGSENEG</sequence>
<evidence type="ECO:0000313" key="2">
    <source>
        <dbReference type="Proteomes" id="UP000299102"/>
    </source>
</evidence>
<protein>
    <submittedName>
        <fullName evidence="1">Uncharacterized protein</fullName>
    </submittedName>
</protein>
<accession>A0A4C1UXA0</accession>
<keyword evidence="2" id="KW-1185">Reference proteome</keyword>
<dbReference type="Proteomes" id="UP000299102">
    <property type="component" value="Unassembled WGS sequence"/>
</dbReference>
<comment type="caution">
    <text evidence="1">The sequence shown here is derived from an EMBL/GenBank/DDBJ whole genome shotgun (WGS) entry which is preliminary data.</text>
</comment>
<name>A0A4C1UXA0_EUMVA</name>
<evidence type="ECO:0000313" key="1">
    <source>
        <dbReference type="EMBL" id="GBP30394.1"/>
    </source>
</evidence>